<proteinExistence type="inferred from homology"/>
<evidence type="ECO:0000313" key="3">
    <source>
        <dbReference type="EMBL" id="KKU87115.1"/>
    </source>
</evidence>
<dbReference type="Proteomes" id="UP000034739">
    <property type="component" value="Unassembled WGS sequence"/>
</dbReference>
<comment type="caution">
    <text evidence="3">The sequence shown here is derived from an EMBL/GenBank/DDBJ whole genome shotgun (WGS) entry which is preliminary data.</text>
</comment>
<dbReference type="SUPFAM" id="SSF51735">
    <property type="entry name" value="NAD(P)-binding Rossmann-fold domains"/>
    <property type="match status" value="1"/>
</dbReference>
<dbReference type="InterPro" id="IPR001509">
    <property type="entry name" value="Epimerase_deHydtase"/>
</dbReference>
<reference evidence="3 4" key="1">
    <citation type="journal article" date="2015" name="Nature">
        <title>rRNA introns, odd ribosomes, and small enigmatic genomes across a large radiation of phyla.</title>
        <authorList>
            <person name="Brown C.T."/>
            <person name="Hug L.A."/>
            <person name="Thomas B.C."/>
            <person name="Sharon I."/>
            <person name="Castelle C.J."/>
            <person name="Singh A."/>
            <person name="Wilkins M.J."/>
            <person name="Williams K.H."/>
            <person name="Banfield J.F."/>
        </authorList>
    </citation>
    <scope>NUCLEOTIDE SEQUENCE [LARGE SCALE GENOMIC DNA]</scope>
</reference>
<evidence type="ECO:0000259" key="2">
    <source>
        <dbReference type="Pfam" id="PF01370"/>
    </source>
</evidence>
<sequence>MICFLYSTIVDMGKILVTGAFGQIGSELVPALQKKYGNQNVIAVGHKHIPKHFAGIVESVEITDGKAVTALLHKYNIGTIYHLVSLLSAKGELDPSLTWDINMNGLKTVLDYAVAHKLKVFWPSSIAVFGPTTPRVKTPQKTVLEPTTMYGVTKLAGENLCHYYFLKYGVDVRSLRYPGLISWKTPPGGGTTDFAVAIFYDGLQTGAYECFVRKDTMLPMMYMDDGIEATIRLMEADAKKLTQRTSYNLAAISFTAEELAAEINKHVKVHVTYKPDHRQKIADSWPQSIDDSTARRDWGWKHTYNLSKMTSEMIKQLNIKFKK</sequence>
<dbReference type="InterPro" id="IPR036291">
    <property type="entry name" value="NAD(P)-bd_dom_sf"/>
</dbReference>
<dbReference type="PANTHER" id="PTHR42687">
    <property type="entry name" value="L-THREONINE 3-DEHYDROGENASE"/>
    <property type="match status" value="1"/>
</dbReference>
<dbReference type="FunFam" id="3.40.50.720:FF:000077">
    <property type="entry name" value="L-threonine 3-dehydrogenase, mitochondrial"/>
    <property type="match status" value="1"/>
</dbReference>
<gene>
    <name evidence="3" type="ORF">UY16_C0038G0007</name>
</gene>
<dbReference type="GO" id="GO:0008743">
    <property type="term" value="F:L-threonine 3-dehydrogenase activity"/>
    <property type="evidence" value="ECO:0007669"/>
    <property type="project" value="TreeGrafter"/>
</dbReference>
<name>A0A0G1WY30_9BACT</name>
<dbReference type="PATRIC" id="fig|1618445.3.peg.962"/>
<dbReference type="InterPro" id="IPR051225">
    <property type="entry name" value="NAD(P)_epim/dehydratase"/>
</dbReference>
<organism evidence="3 4">
    <name type="scientific">Candidatus Gottesmanbacteria bacterium GW2011_GWA2_47_9</name>
    <dbReference type="NCBI Taxonomy" id="1618445"/>
    <lineage>
        <taxon>Bacteria</taxon>
        <taxon>Candidatus Gottesmaniibacteriota</taxon>
    </lineage>
</organism>
<comment type="similarity">
    <text evidence="1">Belongs to the NAD(P)-dependent epimerase/dehydratase family.</text>
</comment>
<dbReference type="EMBL" id="LCOY01000038">
    <property type="protein sequence ID" value="KKU87115.1"/>
    <property type="molecule type" value="Genomic_DNA"/>
</dbReference>
<dbReference type="Pfam" id="PF01370">
    <property type="entry name" value="Epimerase"/>
    <property type="match status" value="1"/>
</dbReference>
<evidence type="ECO:0000313" key="4">
    <source>
        <dbReference type="Proteomes" id="UP000034739"/>
    </source>
</evidence>
<feature type="domain" description="NAD-dependent epimerase/dehydratase" evidence="2">
    <location>
        <begin position="15"/>
        <end position="249"/>
    </location>
</feature>
<dbReference type="GO" id="GO:0006567">
    <property type="term" value="P:L-threonine catabolic process"/>
    <property type="evidence" value="ECO:0007669"/>
    <property type="project" value="TreeGrafter"/>
</dbReference>
<dbReference type="Gene3D" id="3.40.50.720">
    <property type="entry name" value="NAD(P)-binding Rossmann-like Domain"/>
    <property type="match status" value="1"/>
</dbReference>
<dbReference type="AlphaFoldDB" id="A0A0G1WY30"/>
<evidence type="ECO:0000256" key="1">
    <source>
        <dbReference type="ARBA" id="ARBA00007637"/>
    </source>
</evidence>
<protein>
    <submittedName>
        <fullName evidence="3">L-threonine 3-dehydrogenase</fullName>
    </submittedName>
</protein>
<dbReference type="PANTHER" id="PTHR42687:SF1">
    <property type="entry name" value="L-THREONINE 3-DEHYDROGENASE, MITOCHONDRIAL"/>
    <property type="match status" value="1"/>
</dbReference>
<accession>A0A0G1WY30</accession>